<evidence type="ECO:0000313" key="3">
    <source>
        <dbReference type="Proteomes" id="UP001201163"/>
    </source>
</evidence>
<protein>
    <submittedName>
        <fullName evidence="2">Uncharacterized protein</fullName>
    </submittedName>
</protein>
<evidence type="ECO:0000256" key="1">
    <source>
        <dbReference type="SAM" id="Phobius"/>
    </source>
</evidence>
<sequence length="236" mass="26787">MSQLPLATILQYGWLALHTTTHDMVFLAYVVLNFFYALGVGLNEFHRKYGSEWLNLTVGDFSQLTALMCLSQIAFQFYLYPYVNFSRLESSRTRPPRGRFSHLAMFRLGTLLFILHSISTSLKQVIAILMIMQGLFGGAMGVSHECVTVISDPRNHVLSLVVPVGGGGSWRRRRYYPWWCLSVNLFPTHACWRSATPPFSASHRPLRNSALPILASRCRCSCFVSSFRICVHVIEC</sequence>
<feature type="transmembrane region" description="Helical" evidence="1">
    <location>
        <begin position="24"/>
        <end position="42"/>
    </location>
</feature>
<comment type="caution">
    <text evidence="2">The sequence shown here is derived from an EMBL/GenBank/DDBJ whole genome shotgun (WGS) entry which is preliminary data.</text>
</comment>
<name>A0AAD4LL13_9AGAM</name>
<gene>
    <name evidence="2" type="ORF">EDB92DRAFT_286208</name>
</gene>
<keyword evidence="1" id="KW-0812">Transmembrane</keyword>
<reference evidence="2" key="1">
    <citation type="submission" date="2022-01" db="EMBL/GenBank/DDBJ databases">
        <title>Comparative genomics reveals a dynamic genome evolution in the ectomycorrhizal milk-cap (Lactarius) mushrooms.</title>
        <authorList>
            <consortium name="DOE Joint Genome Institute"/>
            <person name="Lebreton A."/>
            <person name="Tang N."/>
            <person name="Kuo A."/>
            <person name="LaButti K."/>
            <person name="Drula E."/>
            <person name="Barry K."/>
            <person name="Clum A."/>
            <person name="Lipzen A."/>
            <person name="Mousain D."/>
            <person name="Ng V."/>
            <person name="Wang R."/>
            <person name="Wang X."/>
            <person name="Dai Y."/>
            <person name="Henrissat B."/>
            <person name="Grigoriev I.V."/>
            <person name="Guerin-Laguette A."/>
            <person name="Yu F."/>
            <person name="Martin F.M."/>
        </authorList>
    </citation>
    <scope>NUCLEOTIDE SEQUENCE</scope>
    <source>
        <strain evidence="2">QP</strain>
    </source>
</reference>
<evidence type="ECO:0000313" key="2">
    <source>
        <dbReference type="EMBL" id="KAH8994517.1"/>
    </source>
</evidence>
<keyword evidence="3" id="KW-1185">Reference proteome</keyword>
<keyword evidence="1" id="KW-1133">Transmembrane helix</keyword>
<accession>A0AAD4LL13</accession>
<keyword evidence="1" id="KW-0472">Membrane</keyword>
<proteinExistence type="predicted"/>
<dbReference type="EMBL" id="JAKELL010000014">
    <property type="protein sequence ID" value="KAH8994517.1"/>
    <property type="molecule type" value="Genomic_DNA"/>
</dbReference>
<dbReference type="Proteomes" id="UP001201163">
    <property type="component" value="Unassembled WGS sequence"/>
</dbReference>
<organism evidence="2 3">
    <name type="scientific">Lactarius akahatsu</name>
    <dbReference type="NCBI Taxonomy" id="416441"/>
    <lineage>
        <taxon>Eukaryota</taxon>
        <taxon>Fungi</taxon>
        <taxon>Dikarya</taxon>
        <taxon>Basidiomycota</taxon>
        <taxon>Agaricomycotina</taxon>
        <taxon>Agaricomycetes</taxon>
        <taxon>Russulales</taxon>
        <taxon>Russulaceae</taxon>
        <taxon>Lactarius</taxon>
    </lineage>
</organism>
<dbReference type="AlphaFoldDB" id="A0AAD4LL13"/>